<sequence>MFTQKAVGVVVFLIIFVGLVWWVSGVDFSPTNVEPSNTVVQEEEVPADDELPALQLSERVVMFSDGTKEVFRVAEPFDIAISAEGLGKARFMAMSPDGRLFVPDMVDYKLSHEGKLYILDDYNSETRQFETKHTYLSGLRGPNSVAFYTDAEGNDWLYLALTTHLLRYPYREGDTTPSGEPEVVYEFPNEQSPGEVSVVWHVTRTLLFKDDTLYISVGSGCNSCEHLAGDLRGMVVAMNPDGTNARMYADGLRNSVGIEWALGSVFATNNGADHLGEDRPDETLYRLSEGTHYGWPFCYESEGSMHNDTTSLWDDTIECADVPRPLATFEARSAPLGIAFFEEGHMAFKGAFLVALHGSFNPELRKGYEIVRVSQEGKTAVFMDGFQKEDGSRTARPVDIFQYTEDSFFFTDDFYGRLYLVYARD</sequence>
<gene>
    <name evidence="2" type="ORF">COU15_02560</name>
</gene>
<reference evidence="3" key="1">
    <citation type="submission" date="2017-09" db="EMBL/GenBank/DDBJ databases">
        <title>Depth-based differentiation of microbial function through sediment-hosted aquifers and enrichment of novel symbionts in the deep terrestrial subsurface.</title>
        <authorList>
            <person name="Probst A.J."/>
            <person name="Ladd B."/>
            <person name="Jarett J.K."/>
            <person name="Geller-Mcgrath D.E."/>
            <person name="Sieber C.M.K."/>
            <person name="Emerson J.B."/>
            <person name="Anantharaman K."/>
            <person name="Thomas B.C."/>
            <person name="Malmstrom R."/>
            <person name="Stieglmeier M."/>
            <person name="Klingl A."/>
            <person name="Woyke T."/>
            <person name="Ryan C.M."/>
            <person name="Banfield J.F."/>
        </authorList>
    </citation>
    <scope>NUCLEOTIDE SEQUENCE [LARGE SCALE GENOMIC DNA]</scope>
</reference>
<proteinExistence type="predicted"/>
<feature type="domain" description="Pyrroloquinoline quinone-dependent pyranose dehydrogenase beta-propeller" evidence="1">
    <location>
        <begin position="74"/>
        <end position="379"/>
    </location>
</feature>
<dbReference type="AlphaFoldDB" id="A0A2H0UFD3"/>
<dbReference type="EMBL" id="PFBH01000015">
    <property type="protein sequence ID" value="PIR85112.1"/>
    <property type="molecule type" value="Genomic_DNA"/>
</dbReference>
<accession>A0A2H0UFD3</accession>
<dbReference type="InterPro" id="IPR054539">
    <property type="entry name" value="Beta-prop_PDH"/>
</dbReference>
<organism evidence="2 3">
    <name type="scientific">Candidatus Kaiserbacteria bacterium CG10_big_fil_rev_8_21_14_0_10_45_20</name>
    <dbReference type="NCBI Taxonomy" id="1974607"/>
    <lineage>
        <taxon>Bacteria</taxon>
        <taxon>Candidatus Kaiseribacteriota</taxon>
    </lineage>
</organism>
<evidence type="ECO:0000313" key="2">
    <source>
        <dbReference type="EMBL" id="PIR85112.1"/>
    </source>
</evidence>
<name>A0A2H0UFD3_9BACT</name>
<dbReference type="PANTHER" id="PTHR19328">
    <property type="entry name" value="HEDGEHOG-INTERACTING PROTEIN"/>
    <property type="match status" value="1"/>
</dbReference>
<evidence type="ECO:0000259" key="1">
    <source>
        <dbReference type="Pfam" id="PF22807"/>
    </source>
</evidence>
<evidence type="ECO:0000313" key="3">
    <source>
        <dbReference type="Proteomes" id="UP000229315"/>
    </source>
</evidence>
<dbReference type="InterPro" id="IPR011041">
    <property type="entry name" value="Quinoprot_gluc/sorb_DH_b-prop"/>
</dbReference>
<dbReference type="Gene3D" id="2.120.10.30">
    <property type="entry name" value="TolB, C-terminal domain"/>
    <property type="match status" value="1"/>
</dbReference>
<dbReference type="Pfam" id="PF22807">
    <property type="entry name" value="TrAA12"/>
    <property type="match status" value="1"/>
</dbReference>
<protein>
    <submittedName>
        <fullName evidence="2">Glucose/sorbosone dehydrogenase</fullName>
    </submittedName>
</protein>
<dbReference type="InterPro" id="IPR011042">
    <property type="entry name" value="6-blade_b-propeller_TolB-like"/>
</dbReference>
<dbReference type="SUPFAM" id="SSF50952">
    <property type="entry name" value="Soluble quinoprotein glucose dehydrogenase"/>
    <property type="match status" value="1"/>
</dbReference>
<dbReference type="PANTHER" id="PTHR19328:SF53">
    <property type="entry name" value="MEMBRANE PROTEIN"/>
    <property type="match status" value="1"/>
</dbReference>
<dbReference type="Proteomes" id="UP000229315">
    <property type="component" value="Unassembled WGS sequence"/>
</dbReference>
<comment type="caution">
    <text evidence="2">The sequence shown here is derived from an EMBL/GenBank/DDBJ whole genome shotgun (WGS) entry which is preliminary data.</text>
</comment>